<accession>A3VIS5</accession>
<comment type="caution">
    <text evidence="1">The sequence shown here is derived from an EMBL/GenBank/DDBJ whole genome shotgun (WGS) entry which is preliminary data.</text>
</comment>
<gene>
    <name evidence="1" type="ORF">RB2654_00245</name>
</gene>
<dbReference type="AlphaFoldDB" id="A3VIS5"/>
<dbReference type="HOGENOM" id="CLU_2246762_0_0_5"/>
<dbReference type="Proteomes" id="UP000002931">
    <property type="component" value="Unassembled WGS sequence"/>
</dbReference>
<sequence length="104" mass="11650">MPAGAIVHEPFQISFRDPCSAMPQPPAKAFRGALEQHRNSSESRYLDQTLNGGLDMSNTHRDVPPVEDMLHLAVATHGIPYEVRESKLAIRDYRQQTARLPSKV</sequence>
<dbReference type="EMBL" id="AAMT01000012">
    <property type="protein sequence ID" value="EAQ11769.1"/>
    <property type="molecule type" value="Genomic_DNA"/>
</dbReference>
<name>A3VIS5_9RHOB</name>
<evidence type="ECO:0000313" key="2">
    <source>
        <dbReference type="Proteomes" id="UP000002931"/>
    </source>
</evidence>
<evidence type="ECO:0000313" key="1">
    <source>
        <dbReference type="EMBL" id="EAQ11769.1"/>
    </source>
</evidence>
<dbReference type="STRING" id="314271.RB2654_00245"/>
<protein>
    <submittedName>
        <fullName evidence="1">Uncharacterized protein</fullName>
    </submittedName>
</protein>
<organism evidence="1 2">
    <name type="scientific">Maritimibacter alkaliphilus HTCC2654</name>
    <dbReference type="NCBI Taxonomy" id="314271"/>
    <lineage>
        <taxon>Bacteria</taxon>
        <taxon>Pseudomonadati</taxon>
        <taxon>Pseudomonadota</taxon>
        <taxon>Alphaproteobacteria</taxon>
        <taxon>Rhodobacterales</taxon>
        <taxon>Roseobacteraceae</taxon>
        <taxon>Maritimibacter</taxon>
    </lineage>
</organism>
<proteinExistence type="predicted"/>
<reference evidence="1 2" key="1">
    <citation type="journal article" date="2010" name="J. Bacteriol.">
        <title>Genome sequences of Pelagibaca bermudensis HTCC2601T and Maritimibacter alkaliphilus HTCC2654T, the type strains of two marine Roseobacter genera.</title>
        <authorList>
            <person name="Thrash J.C."/>
            <person name="Cho J.C."/>
            <person name="Ferriera S."/>
            <person name="Johnson J."/>
            <person name="Vergin K.L."/>
            <person name="Giovannoni S.J."/>
        </authorList>
    </citation>
    <scope>NUCLEOTIDE SEQUENCE [LARGE SCALE GENOMIC DNA]</scope>
    <source>
        <strain evidence="1 2">HTCC2654</strain>
    </source>
</reference>
<keyword evidence="2" id="KW-1185">Reference proteome</keyword>